<evidence type="ECO:0008006" key="4">
    <source>
        <dbReference type="Google" id="ProtNLM"/>
    </source>
</evidence>
<dbReference type="OrthoDB" id="19542at2"/>
<sequence length="707" mass="76867">MRSRRIAKIGIMSLVAALPAGGLVWAQDRPTLSFFGAPGMVDMPVATPMRDGDVSLSVGGFDSTARAAFSFQITPRLSGSFRYSWIDEFNPGPEARFDRSFDLRFLLIEETDRLPALTIGLQDFGGTGIYSGEYLVGTKTFGRLRATAGLGWGRFGSRNGFDNPLGVLSSEFDDRGDITTGISDTGQLDFSDWFRGEAAVFGGLQYMATDQLMLTLEYSSDAYETEEDRLGFEQDSPINLAATYRFHNGLDLTGAWLYGNTFGLAMSYTFNPANPPAGDPGPGGPRVTPRASAADLGWSLPAEPATGVPAQAEAGIAERLAAEGITLVALQRQGSTLRLHLRNDRYYAEAQGLGRAARALTGVLPPEVETLVLIPMREGVALSAVTLQRSDLEELSGDVDGAWKSYARSDIADARPYRADLSRIEAPRLSYALDGYLGPTFSDPDNPVAEGGLRFDASYRLAPGLSVKGQLRQPLVRPSSHEPPVGAASPDVPQVRSDAGYFDDDSDLEIRELTLDHIGRPAPDYYSRLSVGYLEQMYAGVSGELLWKPVSGPLALGAEVNYVTKRDPDEALGLGDYDVVTGHVSAYYDFGQGYMGQIDAGRYLAGDWGATFALDREFDNGFSLGAYFTLTDVSKDDFGEGSFDKGIRFSIPLSWFTGEPSRRTFDSTLRPINGDGGARLQVSNRLYDEIRQGHVSELREDWGSFWE</sequence>
<evidence type="ECO:0000256" key="1">
    <source>
        <dbReference type="SAM" id="MobiDB-lite"/>
    </source>
</evidence>
<organism evidence="2 3">
    <name type="scientific">Pseudooceanicola marinus</name>
    <dbReference type="NCBI Taxonomy" id="396013"/>
    <lineage>
        <taxon>Bacteria</taxon>
        <taxon>Pseudomonadati</taxon>
        <taxon>Pseudomonadota</taxon>
        <taxon>Alphaproteobacteria</taxon>
        <taxon>Rhodobacterales</taxon>
        <taxon>Paracoccaceae</taxon>
        <taxon>Pseudooceanicola</taxon>
    </lineage>
</organism>
<dbReference type="Proteomes" id="UP000193963">
    <property type="component" value="Unassembled WGS sequence"/>
</dbReference>
<dbReference type="InterPro" id="IPR010344">
    <property type="entry name" value="YbjH"/>
</dbReference>
<dbReference type="AlphaFoldDB" id="A0A1X7AA73"/>
<name>A0A1X7AA73_9RHOB</name>
<reference evidence="2 3" key="1">
    <citation type="submission" date="2017-03" db="EMBL/GenBank/DDBJ databases">
        <authorList>
            <person name="Afonso C.L."/>
            <person name="Miller P.J."/>
            <person name="Scott M.A."/>
            <person name="Spackman E."/>
            <person name="Goraichik I."/>
            <person name="Dimitrov K.M."/>
            <person name="Suarez D.L."/>
            <person name="Swayne D.E."/>
        </authorList>
    </citation>
    <scope>NUCLEOTIDE SEQUENCE [LARGE SCALE GENOMIC DNA]</scope>
    <source>
        <strain evidence="2 3">CECT 7751</strain>
    </source>
</reference>
<proteinExistence type="predicted"/>
<evidence type="ECO:0000313" key="3">
    <source>
        <dbReference type="Proteomes" id="UP000193963"/>
    </source>
</evidence>
<accession>A0A1X7AA73</accession>
<evidence type="ECO:0000313" key="2">
    <source>
        <dbReference type="EMBL" id="SLN74336.1"/>
    </source>
</evidence>
<feature type="region of interest" description="Disordered" evidence="1">
    <location>
        <begin position="475"/>
        <end position="500"/>
    </location>
</feature>
<dbReference type="Pfam" id="PF06082">
    <property type="entry name" value="YjbH"/>
    <property type="match status" value="1"/>
</dbReference>
<dbReference type="EMBL" id="FWFN01000012">
    <property type="protein sequence ID" value="SLN74336.1"/>
    <property type="molecule type" value="Genomic_DNA"/>
</dbReference>
<gene>
    <name evidence="2" type="ORF">PSM7751_04133</name>
</gene>
<dbReference type="RefSeq" id="WP_159457072.1">
    <property type="nucleotide sequence ID" value="NZ_FWFN01000012.1"/>
</dbReference>
<keyword evidence="3" id="KW-1185">Reference proteome</keyword>
<protein>
    <recommendedName>
        <fullName evidence="4">Exopolysaccharide biosynthesis protein YbjH</fullName>
    </recommendedName>
</protein>